<name>S6A9J0_SULDS</name>
<evidence type="ECO:0000256" key="2">
    <source>
        <dbReference type="ARBA" id="ARBA00022428"/>
    </source>
</evidence>
<organism evidence="10 11">
    <name type="scientific">Sulfuricella denitrificans (strain DSM 22764 / NBRC 105220 / skB26)</name>
    <dbReference type="NCBI Taxonomy" id="1163617"/>
    <lineage>
        <taxon>Bacteria</taxon>
        <taxon>Pseudomonadati</taxon>
        <taxon>Pseudomonadota</taxon>
        <taxon>Betaproteobacteria</taxon>
        <taxon>Nitrosomonadales</taxon>
        <taxon>Sulfuricellaceae</taxon>
        <taxon>Sulfuricella</taxon>
    </lineage>
</organism>
<dbReference type="GO" id="GO:0046428">
    <property type="term" value="F:1,4-dihydroxy-2-naphthoate polyprenyltransferase activity"/>
    <property type="evidence" value="ECO:0007669"/>
    <property type="project" value="UniProtKB-UniRule"/>
</dbReference>
<dbReference type="NCBIfam" id="TIGR00751">
    <property type="entry name" value="menA"/>
    <property type="match status" value="1"/>
</dbReference>
<dbReference type="InterPro" id="IPR000537">
    <property type="entry name" value="UbiA_prenyltransferase"/>
</dbReference>
<keyword evidence="3 8" id="KW-1003">Cell membrane</keyword>
<feature type="transmembrane region" description="Helical" evidence="8">
    <location>
        <begin position="103"/>
        <end position="120"/>
    </location>
</feature>
<dbReference type="PIRSF" id="PIRSF005355">
    <property type="entry name" value="UBIAD1"/>
    <property type="match status" value="1"/>
</dbReference>
<keyword evidence="5 8" id="KW-0812">Transmembrane</keyword>
<comment type="catalytic activity">
    <reaction evidence="8">
        <text>an all-trans-polyprenyl diphosphate + 1,4-dihydroxy-2-naphthoate + H(+) = a 2-demethylmenaquinol + CO2 + diphosphate</text>
        <dbReference type="Rhea" id="RHEA:26478"/>
        <dbReference type="Rhea" id="RHEA-COMP:9563"/>
        <dbReference type="Rhea" id="RHEA-COMP:9564"/>
        <dbReference type="ChEBI" id="CHEBI:11173"/>
        <dbReference type="ChEBI" id="CHEBI:15378"/>
        <dbReference type="ChEBI" id="CHEBI:16526"/>
        <dbReference type="ChEBI" id="CHEBI:33019"/>
        <dbReference type="ChEBI" id="CHEBI:55437"/>
        <dbReference type="ChEBI" id="CHEBI:58914"/>
        <dbReference type="EC" id="2.5.1.74"/>
    </reaction>
</comment>
<dbReference type="HOGENOM" id="CLU_043611_1_2_4"/>
<comment type="subcellular location">
    <subcellularLocation>
        <location evidence="8">Cell membrane</location>
        <topology evidence="8">Multi-pass membrane protein</topology>
    </subcellularLocation>
    <subcellularLocation>
        <location evidence="1">Membrane</location>
        <topology evidence="1">Multi-pass membrane protein</topology>
    </subcellularLocation>
</comment>
<comment type="pathway">
    <text evidence="8">Quinol/quinone metabolism; menaquinone biosynthesis; menaquinol from 1,4-dihydroxy-2-naphthoate: step 1/2.</text>
</comment>
<dbReference type="InterPro" id="IPR004657">
    <property type="entry name" value="MenA"/>
</dbReference>
<comment type="function">
    <text evidence="8">Conversion of 1,4-dihydroxy-2-naphthoate (DHNA) to demethylmenaquinone (DMK).</text>
</comment>
<feature type="transmembrane region" description="Helical" evidence="8">
    <location>
        <begin position="126"/>
        <end position="143"/>
    </location>
</feature>
<evidence type="ECO:0000256" key="1">
    <source>
        <dbReference type="ARBA" id="ARBA00004141"/>
    </source>
</evidence>
<evidence type="ECO:0000256" key="5">
    <source>
        <dbReference type="ARBA" id="ARBA00022692"/>
    </source>
</evidence>
<dbReference type="HAMAP" id="MF_01937">
    <property type="entry name" value="MenA_1"/>
    <property type="match status" value="1"/>
</dbReference>
<evidence type="ECO:0000256" key="9">
    <source>
        <dbReference type="NCBIfam" id="TIGR00751"/>
    </source>
</evidence>
<keyword evidence="6 8" id="KW-1133">Transmembrane helix</keyword>
<dbReference type="EC" id="2.5.1.74" evidence="8 9"/>
<dbReference type="AlphaFoldDB" id="S6A9J0"/>
<keyword evidence="7 8" id="KW-0472">Membrane</keyword>
<dbReference type="PANTHER" id="PTHR13929:SF0">
    <property type="entry name" value="UBIA PRENYLTRANSFERASE DOMAIN-CONTAINING PROTEIN 1"/>
    <property type="match status" value="1"/>
</dbReference>
<feature type="transmembrane region" description="Helical" evidence="8">
    <location>
        <begin position="155"/>
        <end position="173"/>
    </location>
</feature>
<feature type="transmembrane region" description="Helical" evidence="8">
    <location>
        <begin position="228"/>
        <end position="246"/>
    </location>
</feature>
<evidence type="ECO:0000313" key="10">
    <source>
        <dbReference type="EMBL" id="BAN34195.1"/>
    </source>
</evidence>
<protein>
    <recommendedName>
        <fullName evidence="8 9">1,4-dihydroxy-2-naphthoate octaprenyltransferase</fullName>
        <shortName evidence="8">DHNA-octaprenyltransferase</shortName>
        <ecNumber evidence="8 9">2.5.1.74</ecNumber>
    </recommendedName>
</protein>
<feature type="transmembrane region" description="Helical" evidence="8">
    <location>
        <begin position="38"/>
        <end position="61"/>
    </location>
</feature>
<proteinExistence type="inferred from homology"/>
<dbReference type="Proteomes" id="UP000015559">
    <property type="component" value="Chromosome"/>
</dbReference>
<dbReference type="eggNOG" id="COG1575">
    <property type="taxonomic scope" value="Bacteria"/>
</dbReference>
<dbReference type="CDD" id="cd13962">
    <property type="entry name" value="PT_UbiA_UBIAD1"/>
    <property type="match status" value="1"/>
</dbReference>
<keyword evidence="11" id="KW-1185">Reference proteome</keyword>
<dbReference type="UniPathway" id="UPA00079">
    <property type="reaction ID" value="UER00168"/>
</dbReference>
<evidence type="ECO:0000313" key="11">
    <source>
        <dbReference type="Proteomes" id="UP000015559"/>
    </source>
</evidence>
<feature type="transmembrane region" description="Helical" evidence="8">
    <location>
        <begin position="179"/>
        <end position="199"/>
    </location>
</feature>
<accession>S6A9J0</accession>
<evidence type="ECO:0000256" key="4">
    <source>
        <dbReference type="ARBA" id="ARBA00022679"/>
    </source>
</evidence>
<evidence type="ECO:0000256" key="7">
    <source>
        <dbReference type="ARBA" id="ARBA00023136"/>
    </source>
</evidence>
<dbReference type="OrthoDB" id="9767568at2"/>
<dbReference type="InterPro" id="IPR026046">
    <property type="entry name" value="UBIAD1"/>
</dbReference>
<evidence type="ECO:0000256" key="8">
    <source>
        <dbReference type="HAMAP-Rule" id="MF_01937"/>
    </source>
</evidence>
<dbReference type="Gene3D" id="1.10.357.140">
    <property type="entry name" value="UbiA prenyltransferase"/>
    <property type="match status" value="1"/>
</dbReference>
<dbReference type="PANTHER" id="PTHR13929">
    <property type="entry name" value="1,4-DIHYDROXY-2-NAPHTHOATE OCTAPRENYLTRANSFERASE"/>
    <property type="match status" value="1"/>
</dbReference>
<dbReference type="NCBIfam" id="NF004751">
    <property type="entry name" value="PRK06080.1-3"/>
    <property type="match status" value="1"/>
</dbReference>
<evidence type="ECO:0000256" key="6">
    <source>
        <dbReference type="ARBA" id="ARBA00022989"/>
    </source>
</evidence>
<dbReference type="Pfam" id="PF01040">
    <property type="entry name" value="UbiA"/>
    <property type="match status" value="1"/>
</dbReference>
<reference evidence="10 11" key="1">
    <citation type="journal article" date="2012" name="Appl. Environ. Microbiol.">
        <title>Draft genome sequence of a psychrotolerant sulfur-oxidizing bacterium, Sulfuricella denitrificans skB26, and proteomic insights into cold adaptation.</title>
        <authorList>
            <person name="Watanabe T."/>
            <person name="Kojima H."/>
            <person name="Fukui M."/>
        </authorList>
    </citation>
    <scope>NUCLEOTIDE SEQUENCE [LARGE SCALE GENOMIC DNA]</scope>
    <source>
        <strain evidence="11">skB26</strain>
    </source>
</reference>
<comment type="similarity">
    <text evidence="8">Belongs to the MenA family. Type 1 subfamily.</text>
</comment>
<dbReference type="GO" id="GO:0005886">
    <property type="term" value="C:plasma membrane"/>
    <property type="evidence" value="ECO:0007669"/>
    <property type="project" value="UniProtKB-SubCell"/>
</dbReference>
<keyword evidence="2 8" id="KW-0474">Menaquinone biosynthesis</keyword>
<dbReference type="EMBL" id="AP013066">
    <property type="protein sequence ID" value="BAN34195.1"/>
    <property type="molecule type" value="Genomic_DNA"/>
</dbReference>
<dbReference type="InterPro" id="IPR044878">
    <property type="entry name" value="UbiA_sf"/>
</dbReference>
<keyword evidence="4 8" id="KW-0808">Transferase</keyword>
<sequence length="302" mass="32608">MSNSVTSTQHSALHAWWLAIRPKTLSVSLTPVMVGSCIAYAEAGVIAWLPLLVALLAAMLIQIGTNLHNDVSDFERGADNAERVGPARATASGWLAPVVVRRAAFACFGLAVLLGIYLVWHGGWPILLLGLCSVAAGWAYTGGPRPIAYSALGELYVWLFFGLGAVMGSYYLQTLRLDWAAFVAACMVGLFAAAVIAVNNYRDLDSDRKIGKNTLAVRIGRGASQAEYALLLFTPYLLLPLLVYLSHSGWGGVLPLLSLPLAFSLQQRFRHERPGPVFNRILAQTAQLQLIFGFLLSIGLLL</sequence>
<dbReference type="GO" id="GO:0042371">
    <property type="term" value="P:vitamin K biosynthetic process"/>
    <property type="evidence" value="ECO:0007669"/>
    <property type="project" value="TreeGrafter"/>
</dbReference>
<evidence type="ECO:0000256" key="3">
    <source>
        <dbReference type="ARBA" id="ARBA00022475"/>
    </source>
</evidence>
<dbReference type="GO" id="GO:0009234">
    <property type="term" value="P:menaquinone biosynthetic process"/>
    <property type="evidence" value="ECO:0007669"/>
    <property type="project" value="UniProtKB-UniRule"/>
</dbReference>
<gene>
    <name evidence="8" type="primary">menA</name>
    <name evidence="10" type="ORF">SCD_n00346</name>
</gene>
<dbReference type="KEGG" id="sdr:SCD_n00346"/>
<dbReference type="STRING" id="1163617.SCD_n00346"/>